<gene>
    <name evidence="1" type="ORF">C5S46_05225</name>
</gene>
<name>A0AC61SA34_9EURY</name>
<proteinExistence type="predicted"/>
<sequence>MNLAQQAVDIAIQAGADEVEVFGLTGRSVHVDIQKDKIDLARESFAAGHGIKAIVSGAVGFSSTNDPSGIRDSALLAVGSAKVRNSDPDWIGLPGRSDYRIAKGIFDPGIDNMDIDACIDLSMMMIDGAQSVKDTIPISGKFICSSFSYGILNSSGVEVQEDSTRIDGFFDCRAGEGNELSTAFEFDISRSLNIDFFHIGHEAASEALKSMGGVSIDTSEMDVLLKPNAIADILESTFCPSISAENIQKERSALIGKLENQIGVEELDIIDDGLMENGIGSSRCDDEGVGSKCNRIIESGVLKTYLYDTYTAGKAGTESTGNATRDNYAQTTSIDVRNLKIEYPASDIVAETNKGVIIGSVIGAHTANPISGDFSVEARNSFLIENGEITSPVKSMMISGNMFDLLQNIIGAGRDDRVLGTIITPTLKISGLKVIG</sequence>
<reference evidence="1" key="1">
    <citation type="submission" date="2018-09" db="EMBL/GenBank/DDBJ databases">
        <title>A genomic encyclopedia of anaerobic methanotrophic archaea.</title>
        <authorList>
            <person name="Skennerton C.T."/>
            <person name="Chadwick G.L."/>
            <person name="Laso-Perez R."/>
            <person name="Leu A.O."/>
            <person name="Speth D.R."/>
            <person name="Yu H."/>
            <person name="Morgan-Lang C."/>
            <person name="Hatzenpichler R."/>
            <person name="Goudeau D."/>
            <person name="Malmstrom R."/>
            <person name="Woyke T."/>
            <person name="Hallam S."/>
            <person name="Tyson G.W."/>
            <person name="Wegener G."/>
            <person name="Boetius A."/>
            <person name="Orphan V.J."/>
        </authorList>
    </citation>
    <scope>NUCLEOTIDE SEQUENCE</scope>
    <source>
        <strain evidence="1">CONS3730D10UFb2</strain>
    </source>
</reference>
<dbReference type="EMBL" id="QYBA01000174">
    <property type="protein sequence ID" value="TKY91555.1"/>
    <property type="molecule type" value="Genomic_DNA"/>
</dbReference>
<protein>
    <submittedName>
        <fullName evidence="1">TldD/PmbA family protein</fullName>
    </submittedName>
</protein>
<evidence type="ECO:0000313" key="1">
    <source>
        <dbReference type="EMBL" id="TKY91555.1"/>
    </source>
</evidence>
<accession>A0AC61SA34</accession>
<evidence type="ECO:0000313" key="2">
    <source>
        <dbReference type="Proteomes" id="UP000315423"/>
    </source>
</evidence>
<comment type="caution">
    <text evidence="1">The sequence shown here is derived from an EMBL/GenBank/DDBJ whole genome shotgun (WGS) entry which is preliminary data.</text>
</comment>
<dbReference type="Proteomes" id="UP000315423">
    <property type="component" value="Unassembled WGS sequence"/>
</dbReference>
<organism evidence="1 2">
    <name type="scientific">Candidatus Methanomarinus sp</name>
    <dbReference type="NCBI Taxonomy" id="3386244"/>
    <lineage>
        <taxon>Archaea</taxon>
        <taxon>Methanobacteriati</taxon>
        <taxon>Methanobacteriota</taxon>
        <taxon>Stenosarchaea group</taxon>
        <taxon>Methanomicrobia</taxon>
        <taxon>Methanosarcinales</taxon>
        <taxon>ANME-2 cluster</taxon>
        <taxon>Candidatus Methanocomedenaceae</taxon>
        <taxon>Candidatus Methanomarinus</taxon>
    </lineage>
</organism>